<feature type="transmembrane region" description="Helical" evidence="2">
    <location>
        <begin position="103"/>
        <end position="127"/>
    </location>
</feature>
<evidence type="ECO:0000313" key="4">
    <source>
        <dbReference type="Proteomes" id="UP000823631"/>
    </source>
</evidence>
<accession>A0A9D9DEG2</accession>
<feature type="region of interest" description="Disordered" evidence="1">
    <location>
        <begin position="59"/>
        <end position="80"/>
    </location>
</feature>
<sequence length="432" mass="45382">GKAVLDGKNLSTGTAVPWALGQILSFGFTALAPYKEGMDLAAVDLSVLGFTRAAAEEQAKAPAEPAKQSAAEPAAVPAPQAAPLETETAAGPEAQVKTSPARIVWLIAGLVVLALLLSSLVAGSYLYGSRADERALLSSAEEYVQHSGFDGVKAQFDGRSIVFSGILPNRAALSQFINGLPALSCSVIFDLSLADDELKALEDAFAVQGAAVRASIGIDGRIKVSGYVKDPYVERALLERVLPSFAVLPEPEFDFHYAPELVDALEQGAAAAALELSFEPGDYTLVYDGPMTYPESQKLAALRQELEQKFAMPLRLLDKQSAGRGLISHLNARNAVIAGNTAPGAQSPSGAARTFSAGEAGLAEGNAGAGLTRFDPGRVVGVTMQPLRFITMDSGEKFFEGALLPGGAVLKEIHLDYLVVEHHGRSTSYELK</sequence>
<proteinExistence type="predicted"/>
<keyword evidence="2" id="KW-1133">Transmembrane helix</keyword>
<reference evidence="3" key="2">
    <citation type="journal article" date="2021" name="PeerJ">
        <title>Extensive microbial diversity within the chicken gut microbiome revealed by metagenomics and culture.</title>
        <authorList>
            <person name="Gilroy R."/>
            <person name="Ravi A."/>
            <person name="Getino M."/>
            <person name="Pursley I."/>
            <person name="Horton D.L."/>
            <person name="Alikhan N.F."/>
            <person name="Baker D."/>
            <person name="Gharbi K."/>
            <person name="Hall N."/>
            <person name="Watson M."/>
            <person name="Adriaenssens E.M."/>
            <person name="Foster-Nyarko E."/>
            <person name="Jarju S."/>
            <person name="Secka A."/>
            <person name="Antonio M."/>
            <person name="Oren A."/>
            <person name="Chaudhuri R.R."/>
            <person name="La Ragione R."/>
            <person name="Hildebrand F."/>
            <person name="Pallen M.J."/>
        </authorList>
    </citation>
    <scope>NUCLEOTIDE SEQUENCE</scope>
    <source>
        <strain evidence="3">17213</strain>
    </source>
</reference>
<feature type="non-terminal residue" evidence="3">
    <location>
        <position position="1"/>
    </location>
</feature>
<evidence type="ECO:0000256" key="1">
    <source>
        <dbReference type="SAM" id="MobiDB-lite"/>
    </source>
</evidence>
<evidence type="ECO:0000256" key="2">
    <source>
        <dbReference type="SAM" id="Phobius"/>
    </source>
</evidence>
<comment type="caution">
    <text evidence="3">The sequence shown here is derived from an EMBL/GenBank/DDBJ whole genome shotgun (WGS) entry which is preliminary data.</text>
</comment>
<gene>
    <name evidence="3" type="ORF">IAB19_09445</name>
</gene>
<feature type="compositionally biased region" description="Low complexity" evidence="1">
    <location>
        <begin position="60"/>
        <end position="80"/>
    </location>
</feature>
<evidence type="ECO:0008006" key="5">
    <source>
        <dbReference type="Google" id="ProtNLM"/>
    </source>
</evidence>
<organism evidence="3 4">
    <name type="scientific">Candidatus Avisuccinivibrio stercorigallinarum</name>
    <dbReference type="NCBI Taxonomy" id="2840704"/>
    <lineage>
        <taxon>Bacteria</taxon>
        <taxon>Pseudomonadati</taxon>
        <taxon>Pseudomonadota</taxon>
        <taxon>Gammaproteobacteria</taxon>
        <taxon>Aeromonadales</taxon>
        <taxon>Succinivibrionaceae</taxon>
        <taxon>Succinivibrionaceae incertae sedis</taxon>
        <taxon>Candidatus Avisuccinivibrio</taxon>
    </lineage>
</organism>
<evidence type="ECO:0000313" key="3">
    <source>
        <dbReference type="EMBL" id="MBO8416592.1"/>
    </source>
</evidence>
<name>A0A9D9DEG2_9GAMM</name>
<dbReference type="AlphaFoldDB" id="A0A9D9DEG2"/>
<reference evidence="3" key="1">
    <citation type="submission" date="2020-10" db="EMBL/GenBank/DDBJ databases">
        <authorList>
            <person name="Gilroy R."/>
        </authorList>
    </citation>
    <scope>NUCLEOTIDE SEQUENCE</scope>
    <source>
        <strain evidence="3">17213</strain>
    </source>
</reference>
<dbReference type="EMBL" id="JADINH010000186">
    <property type="protein sequence ID" value="MBO8416592.1"/>
    <property type="molecule type" value="Genomic_DNA"/>
</dbReference>
<protein>
    <recommendedName>
        <fullName evidence="5">EscD/YscD/HrpQ family type III secretion system inner membrane ring protein</fullName>
    </recommendedName>
</protein>
<dbReference type="Proteomes" id="UP000823631">
    <property type="component" value="Unassembled WGS sequence"/>
</dbReference>
<keyword evidence="2" id="KW-0812">Transmembrane</keyword>
<keyword evidence="2" id="KW-0472">Membrane</keyword>